<dbReference type="PANTHER" id="PTHR37946:SF1">
    <property type="entry name" value="SLL1969 PROTEIN"/>
    <property type="match status" value="1"/>
</dbReference>
<organism evidence="2 3">
    <name type="scientific">Tahibacter amnicola</name>
    <dbReference type="NCBI Taxonomy" id="2976241"/>
    <lineage>
        <taxon>Bacteria</taxon>
        <taxon>Pseudomonadati</taxon>
        <taxon>Pseudomonadota</taxon>
        <taxon>Gammaproteobacteria</taxon>
        <taxon>Lysobacterales</taxon>
        <taxon>Rhodanobacteraceae</taxon>
        <taxon>Tahibacter</taxon>
    </lineage>
</organism>
<gene>
    <name evidence="2" type="ORF">N4264_23535</name>
</gene>
<reference evidence="2" key="1">
    <citation type="submission" date="2022-09" db="EMBL/GenBank/DDBJ databases">
        <title>Tahibacter sp. nov., isolated from a fresh water.</title>
        <authorList>
            <person name="Baek J.H."/>
            <person name="Lee J.K."/>
            <person name="Kim J.M."/>
            <person name="Jeon C.O."/>
        </authorList>
    </citation>
    <scope>NUCLEOTIDE SEQUENCE</scope>
    <source>
        <strain evidence="2">W38</strain>
    </source>
</reference>
<protein>
    <submittedName>
        <fullName evidence="2">Alpha/beta fold hydrolase</fullName>
    </submittedName>
</protein>
<feature type="domain" description="AB hydrolase-1" evidence="1">
    <location>
        <begin position="6"/>
        <end position="134"/>
    </location>
</feature>
<sequence length="207" mass="21921">MAAEHVILIHGVWMRGFTLSALRRRLEASGYTTELFEYASVTGRATSSAARLADRMRRHDAAAVHLVGHSLGGLMALQAVRQGGELPPGRVVCLGSPLKGSAAARGVSRWPGGSQLLGRSLDLLREGLDEWRGERAVGVIAGSLPFGLGVVIGLPKPNDGTVSVEETRLAGIADHRELPVTHTGMLFSSAVARMTAHFLRDANFGPA</sequence>
<dbReference type="Gene3D" id="3.40.50.1820">
    <property type="entry name" value="alpha/beta hydrolase"/>
    <property type="match status" value="1"/>
</dbReference>
<dbReference type="Proteomes" id="UP001064632">
    <property type="component" value="Chromosome"/>
</dbReference>
<dbReference type="InterPro" id="IPR000073">
    <property type="entry name" value="AB_hydrolase_1"/>
</dbReference>
<keyword evidence="2" id="KW-0378">Hydrolase</keyword>
<evidence type="ECO:0000313" key="2">
    <source>
        <dbReference type="EMBL" id="UXI67678.1"/>
    </source>
</evidence>
<keyword evidence="3" id="KW-1185">Reference proteome</keyword>
<dbReference type="Pfam" id="PF12697">
    <property type="entry name" value="Abhydrolase_6"/>
    <property type="match status" value="1"/>
</dbReference>
<dbReference type="EMBL" id="CP104694">
    <property type="protein sequence ID" value="UXI67678.1"/>
    <property type="molecule type" value="Genomic_DNA"/>
</dbReference>
<dbReference type="GO" id="GO:0016787">
    <property type="term" value="F:hydrolase activity"/>
    <property type="evidence" value="ECO:0007669"/>
    <property type="project" value="UniProtKB-KW"/>
</dbReference>
<dbReference type="InterPro" id="IPR029058">
    <property type="entry name" value="AB_hydrolase_fold"/>
</dbReference>
<evidence type="ECO:0000313" key="3">
    <source>
        <dbReference type="Proteomes" id="UP001064632"/>
    </source>
</evidence>
<proteinExistence type="predicted"/>
<dbReference type="RefSeq" id="WP_261694648.1">
    <property type="nucleotide sequence ID" value="NZ_CP104694.1"/>
</dbReference>
<name>A0ABY6BEJ3_9GAMM</name>
<dbReference type="PANTHER" id="PTHR37946">
    <property type="entry name" value="SLL1969 PROTEIN"/>
    <property type="match status" value="1"/>
</dbReference>
<accession>A0ABY6BEJ3</accession>
<evidence type="ECO:0000259" key="1">
    <source>
        <dbReference type="Pfam" id="PF12697"/>
    </source>
</evidence>
<dbReference type="SUPFAM" id="SSF53474">
    <property type="entry name" value="alpha/beta-Hydrolases"/>
    <property type="match status" value="1"/>
</dbReference>